<feature type="domain" description="Penicillin-binding protein transpeptidase" evidence="1">
    <location>
        <begin position="155"/>
        <end position="480"/>
    </location>
</feature>
<reference evidence="4" key="1">
    <citation type="journal article" date="2019" name="Int. J. Syst. Evol. Microbiol.">
        <title>The Global Catalogue of Microorganisms (GCM) 10K type strain sequencing project: providing services to taxonomists for standard genome sequencing and annotation.</title>
        <authorList>
            <consortium name="The Broad Institute Genomics Platform"/>
            <consortium name="The Broad Institute Genome Sequencing Center for Infectious Disease"/>
            <person name="Wu L."/>
            <person name="Ma J."/>
        </authorList>
    </citation>
    <scope>NUCLEOTIDE SEQUENCE [LARGE SCALE GENOMIC DNA]</scope>
    <source>
        <strain evidence="4">JCM 17593</strain>
    </source>
</reference>
<dbReference type="EMBL" id="BAABBX010000014">
    <property type="protein sequence ID" value="GAA4189323.1"/>
    <property type="molecule type" value="Genomic_DNA"/>
</dbReference>
<evidence type="ECO:0000313" key="3">
    <source>
        <dbReference type="EMBL" id="GAA4189323.1"/>
    </source>
</evidence>
<name>A0ABP8ASV3_9MICO</name>
<evidence type="ECO:0000259" key="1">
    <source>
        <dbReference type="Pfam" id="PF00905"/>
    </source>
</evidence>
<dbReference type="InterPro" id="IPR012338">
    <property type="entry name" value="Beta-lactam/transpept-like"/>
</dbReference>
<dbReference type="RefSeq" id="WP_344775844.1">
    <property type="nucleotide sequence ID" value="NZ_BAABBX010000014.1"/>
</dbReference>
<dbReference type="Pfam" id="PF21922">
    <property type="entry name" value="PBP_dimer_2"/>
    <property type="match status" value="1"/>
</dbReference>
<dbReference type="PANTHER" id="PTHR30627">
    <property type="entry name" value="PEPTIDOGLYCAN D,D-TRANSPEPTIDASE"/>
    <property type="match status" value="1"/>
</dbReference>
<evidence type="ECO:0000313" key="4">
    <source>
        <dbReference type="Proteomes" id="UP001500213"/>
    </source>
</evidence>
<accession>A0ABP8ASV3</accession>
<dbReference type="Proteomes" id="UP001500213">
    <property type="component" value="Unassembled WGS sequence"/>
</dbReference>
<evidence type="ECO:0000259" key="2">
    <source>
        <dbReference type="Pfam" id="PF21922"/>
    </source>
</evidence>
<dbReference type="Gene3D" id="3.90.1310.10">
    <property type="entry name" value="Penicillin-binding protein 2a (Domain 2)"/>
    <property type="match status" value="1"/>
</dbReference>
<dbReference type="PANTHER" id="PTHR30627:SF24">
    <property type="entry name" value="PENICILLIN-BINDING PROTEIN 4B"/>
    <property type="match status" value="1"/>
</dbReference>
<dbReference type="InterPro" id="IPR001460">
    <property type="entry name" value="PCN-bd_Tpept"/>
</dbReference>
<proteinExistence type="predicted"/>
<dbReference type="InterPro" id="IPR050515">
    <property type="entry name" value="Beta-lactam/transpept"/>
</dbReference>
<organism evidence="3 4">
    <name type="scientific">Gryllotalpicola kribbensis</name>
    <dbReference type="NCBI Taxonomy" id="993084"/>
    <lineage>
        <taxon>Bacteria</taxon>
        <taxon>Bacillati</taxon>
        <taxon>Actinomycetota</taxon>
        <taxon>Actinomycetes</taxon>
        <taxon>Micrococcales</taxon>
        <taxon>Microbacteriaceae</taxon>
        <taxon>Gryllotalpicola</taxon>
    </lineage>
</organism>
<dbReference type="Pfam" id="PF00905">
    <property type="entry name" value="Transpeptidase"/>
    <property type="match status" value="1"/>
</dbReference>
<dbReference type="Gene3D" id="3.40.710.10">
    <property type="entry name" value="DD-peptidase/beta-lactamase superfamily"/>
    <property type="match status" value="1"/>
</dbReference>
<feature type="domain" description="Penicillin binding protein A dimerisation" evidence="2">
    <location>
        <begin position="52"/>
        <end position="134"/>
    </location>
</feature>
<dbReference type="InterPro" id="IPR054120">
    <property type="entry name" value="PBPA_dimer"/>
</dbReference>
<gene>
    <name evidence="3" type="ORF">GCM10022288_16970</name>
</gene>
<keyword evidence="4" id="KW-1185">Reference proteome</keyword>
<sequence>MNRELKRLSLVVLLMFLALFVASSTIQVGYADQLNADSRNTRAVNDSYNVQRGAIIVGGKPIAQSVRSDDRYQWQRQYSDGPLYSAVTGYLAVNGSATGIEGAMNQQLSGTSNADFFQRVKNIITGKHPQGNSVELTIDPVAQKAAYEALGDKRGAVVVEEVGTGKILAMVSKPDFDPNKLATHDSAAYTQTYDALQDADGEPLVNKAITDLNPPGSTFKPVVSTAAFETGRFTPSSQLPNPSALQLPGSSTVIHNDTGAKCQGDTGGNVSIQNAQVWSCNIPFAELGAKLGSSTIKSQAEAFGFNHQFSIPMRVSVSKYPGYDDQAELMQSAFGQQSDTATALQICMDSAAIANDGVVMEPNLVQSVITPDLDRQQEFDPQQFGRAMSADTAKTVTGMMVKGVDQGTGTNAKISGVSVAGKTGTAQNGDDKPYTLWFTGFAPADDPKFAVSVVVEDGGGLGQSGSGNSVAAPIARQVLEAVLNK</sequence>
<protein>
    <submittedName>
        <fullName evidence="3">Penicillin-binding transpeptidase domain-containing protein</fullName>
    </submittedName>
</protein>
<dbReference type="SUPFAM" id="SSF56601">
    <property type="entry name" value="beta-lactamase/transpeptidase-like"/>
    <property type="match status" value="1"/>
</dbReference>
<comment type="caution">
    <text evidence="3">The sequence shown here is derived from an EMBL/GenBank/DDBJ whole genome shotgun (WGS) entry which is preliminary data.</text>
</comment>